<dbReference type="Proteomes" id="UP001367676">
    <property type="component" value="Unassembled WGS sequence"/>
</dbReference>
<comment type="caution">
    <text evidence="2">The sequence shown here is derived from an EMBL/GenBank/DDBJ whole genome shotgun (WGS) entry which is preliminary data.</text>
</comment>
<name>A0AAN9U0X2_9HEMI</name>
<keyword evidence="3" id="KW-1185">Reference proteome</keyword>
<sequence length="110" mass="12503">MDRLVIWMMPKCIKLAAYALYYFLKATMVACYVTGIVLVICTKPGGYIETVCGTTATRSALMALTMAQTFNNFRERTSQINSMVISAILKWANIMRRITDTAKVLPYCWR</sequence>
<keyword evidence="1" id="KW-0812">Transmembrane</keyword>
<dbReference type="EMBL" id="JBBCAQ010000010">
    <property type="protein sequence ID" value="KAK7601883.1"/>
    <property type="molecule type" value="Genomic_DNA"/>
</dbReference>
<proteinExistence type="predicted"/>
<evidence type="ECO:0000313" key="2">
    <source>
        <dbReference type="EMBL" id="KAK7601883.1"/>
    </source>
</evidence>
<keyword evidence="1" id="KW-0472">Membrane</keyword>
<keyword evidence="1" id="KW-1133">Transmembrane helix</keyword>
<feature type="transmembrane region" description="Helical" evidence="1">
    <location>
        <begin position="20"/>
        <end position="40"/>
    </location>
</feature>
<evidence type="ECO:0000256" key="1">
    <source>
        <dbReference type="SAM" id="Phobius"/>
    </source>
</evidence>
<protein>
    <submittedName>
        <fullName evidence="2">Uncharacterized protein</fullName>
    </submittedName>
</protein>
<accession>A0AAN9U0X2</accession>
<organism evidence="2 3">
    <name type="scientific">Parthenolecanium corni</name>
    <dbReference type="NCBI Taxonomy" id="536013"/>
    <lineage>
        <taxon>Eukaryota</taxon>
        <taxon>Metazoa</taxon>
        <taxon>Ecdysozoa</taxon>
        <taxon>Arthropoda</taxon>
        <taxon>Hexapoda</taxon>
        <taxon>Insecta</taxon>
        <taxon>Pterygota</taxon>
        <taxon>Neoptera</taxon>
        <taxon>Paraneoptera</taxon>
        <taxon>Hemiptera</taxon>
        <taxon>Sternorrhyncha</taxon>
        <taxon>Coccoidea</taxon>
        <taxon>Coccidae</taxon>
        <taxon>Parthenolecanium</taxon>
    </lineage>
</organism>
<reference evidence="2 3" key="1">
    <citation type="submission" date="2024-03" db="EMBL/GenBank/DDBJ databases">
        <title>Adaptation during the transition from Ophiocordyceps entomopathogen to insect associate is accompanied by gene loss and intensified selection.</title>
        <authorList>
            <person name="Ward C.M."/>
            <person name="Onetto C.A."/>
            <person name="Borneman A.R."/>
        </authorList>
    </citation>
    <scope>NUCLEOTIDE SEQUENCE [LARGE SCALE GENOMIC DNA]</scope>
    <source>
        <strain evidence="2">AWRI1</strain>
        <tissue evidence="2">Single Adult Female</tissue>
    </source>
</reference>
<evidence type="ECO:0000313" key="3">
    <source>
        <dbReference type="Proteomes" id="UP001367676"/>
    </source>
</evidence>
<dbReference type="AlphaFoldDB" id="A0AAN9U0X2"/>
<gene>
    <name evidence="2" type="ORF">V9T40_009324</name>
</gene>